<feature type="region of interest" description="Disordered" evidence="1">
    <location>
        <begin position="177"/>
        <end position="196"/>
    </location>
</feature>
<name>A0AAJ0FGM4_9PEZI</name>
<keyword evidence="2" id="KW-0472">Membrane</keyword>
<comment type="caution">
    <text evidence="3">The sequence shown here is derived from an EMBL/GenBank/DDBJ whole genome shotgun (WGS) entry which is preliminary data.</text>
</comment>
<protein>
    <submittedName>
        <fullName evidence="3">Uncharacterized protein</fullName>
    </submittedName>
</protein>
<proteinExistence type="predicted"/>
<evidence type="ECO:0000313" key="3">
    <source>
        <dbReference type="EMBL" id="KAK1761189.1"/>
    </source>
</evidence>
<dbReference type="EMBL" id="MU839827">
    <property type="protein sequence ID" value="KAK1761189.1"/>
    <property type="molecule type" value="Genomic_DNA"/>
</dbReference>
<reference evidence="3" key="1">
    <citation type="submission" date="2023-06" db="EMBL/GenBank/DDBJ databases">
        <title>Genome-scale phylogeny and comparative genomics of the fungal order Sordariales.</title>
        <authorList>
            <consortium name="Lawrence Berkeley National Laboratory"/>
            <person name="Hensen N."/>
            <person name="Bonometti L."/>
            <person name="Westerberg I."/>
            <person name="Brannstrom I.O."/>
            <person name="Guillou S."/>
            <person name="Cros-Aarteil S."/>
            <person name="Calhoun S."/>
            <person name="Haridas S."/>
            <person name="Kuo A."/>
            <person name="Mondo S."/>
            <person name="Pangilinan J."/>
            <person name="Riley R."/>
            <person name="Labutti K."/>
            <person name="Andreopoulos B."/>
            <person name="Lipzen A."/>
            <person name="Chen C."/>
            <person name="Yanf M."/>
            <person name="Daum C."/>
            <person name="Ng V."/>
            <person name="Clum A."/>
            <person name="Steindorff A."/>
            <person name="Ohm R."/>
            <person name="Martin F."/>
            <person name="Silar P."/>
            <person name="Natvig D."/>
            <person name="Lalanne C."/>
            <person name="Gautier V."/>
            <person name="Ament-Velasquez S.L."/>
            <person name="Kruys A."/>
            <person name="Hutchinson M.I."/>
            <person name="Powell A.J."/>
            <person name="Barry K."/>
            <person name="Miller A.N."/>
            <person name="Grigoriev I.V."/>
            <person name="Debuchy R."/>
            <person name="Gladieux P."/>
            <person name="Thoren M.H."/>
            <person name="Johannesson H."/>
        </authorList>
    </citation>
    <scope>NUCLEOTIDE SEQUENCE</scope>
    <source>
        <strain evidence="3">PSN4</strain>
    </source>
</reference>
<gene>
    <name evidence="3" type="ORF">QBC47DRAFT_23512</name>
</gene>
<organism evidence="3 4">
    <name type="scientific">Echria macrotheca</name>
    <dbReference type="NCBI Taxonomy" id="438768"/>
    <lineage>
        <taxon>Eukaryota</taxon>
        <taxon>Fungi</taxon>
        <taxon>Dikarya</taxon>
        <taxon>Ascomycota</taxon>
        <taxon>Pezizomycotina</taxon>
        <taxon>Sordariomycetes</taxon>
        <taxon>Sordariomycetidae</taxon>
        <taxon>Sordariales</taxon>
        <taxon>Schizotheciaceae</taxon>
        <taxon>Echria</taxon>
    </lineage>
</organism>
<evidence type="ECO:0000313" key="4">
    <source>
        <dbReference type="Proteomes" id="UP001239445"/>
    </source>
</evidence>
<keyword evidence="4" id="KW-1185">Reference proteome</keyword>
<keyword evidence="2" id="KW-0812">Transmembrane</keyword>
<feature type="transmembrane region" description="Helical" evidence="2">
    <location>
        <begin position="106"/>
        <end position="129"/>
    </location>
</feature>
<evidence type="ECO:0000256" key="1">
    <source>
        <dbReference type="SAM" id="MobiDB-lite"/>
    </source>
</evidence>
<evidence type="ECO:0000256" key="2">
    <source>
        <dbReference type="SAM" id="Phobius"/>
    </source>
</evidence>
<dbReference type="AlphaFoldDB" id="A0AAJ0FGM4"/>
<accession>A0AAJ0FGM4</accession>
<sequence length="222" mass="24632">MTLRRGLGGKAGICEARVVRKRIQASDRLNCLVLEGKKRRRVLLWEFGFGLGLFWEQRATSGSQFLESKSCRDWGFSDSSPDTGQAPLFGSQLELGEPSRNLEKQLLFAALLGIELVYSFITAFLPFVIEPLFPPQVRTFTKIALQLRTCLPLGIHVNLRASGPALHSPELYSLAGSQPTRASAARRGSRSDHPHTSAALTRFPAIRHCGEYPARRGPADWM</sequence>
<dbReference type="Proteomes" id="UP001239445">
    <property type="component" value="Unassembled WGS sequence"/>
</dbReference>
<keyword evidence="2" id="KW-1133">Transmembrane helix</keyword>